<gene>
    <name evidence="1" type="ORF">A2V71_03370</name>
</gene>
<dbReference type="EMBL" id="MEZT01000001">
    <property type="protein sequence ID" value="OGD57437.1"/>
    <property type="molecule type" value="Genomic_DNA"/>
</dbReference>
<dbReference type="AlphaFoldDB" id="A0A1F5DQJ8"/>
<comment type="caution">
    <text evidence="1">The sequence shown here is derived from an EMBL/GenBank/DDBJ whole genome shotgun (WGS) entry which is preliminary data.</text>
</comment>
<name>A0A1F5DQJ8_9BACT</name>
<dbReference type="Proteomes" id="UP000178764">
    <property type="component" value="Unassembled WGS sequence"/>
</dbReference>
<reference evidence="1 2" key="1">
    <citation type="journal article" date="2016" name="Nat. Commun.">
        <title>Thousands of microbial genomes shed light on interconnected biogeochemical processes in an aquifer system.</title>
        <authorList>
            <person name="Anantharaman K."/>
            <person name="Brown C.T."/>
            <person name="Hug L.A."/>
            <person name="Sharon I."/>
            <person name="Castelle C.J."/>
            <person name="Probst A.J."/>
            <person name="Thomas B.C."/>
            <person name="Singh A."/>
            <person name="Wilkins M.J."/>
            <person name="Karaoz U."/>
            <person name="Brodie E.L."/>
            <person name="Williams K.H."/>
            <person name="Hubbard S.S."/>
            <person name="Banfield J.F."/>
        </authorList>
    </citation>
    <scope>NUCLEOTIDE SEQUENCE [LARGE SCALE GENOMIC DNA]</scope>
</reference>
<proteinExistence type="predicted"/>
<organism evidence="1 2">
    <name type="scientific">Candidatus Berkelbacteria bacterium RBG_13_40_8</name>
    <dbReference type="NCBI Taxonomy" id="1797467"/>
    <lineage>
        <taxon>Bacteria</taxon>
        <taxon>Candidatus Berkelbacteria</taxon>
    </lineage>
</organism>
<evidence type="ECO:0000313" key="1">
    <source>
        <dbReference type="EMBL" id="OGD57437.1"/>
    </source>
</evidence>
<protein>
    <submittedName>
        <fullName evidence="1">Uncharacterized protein</fullName>
    </submittedName>
</protein>
<evidence type="ECO:0000313" key="2">
    <source>
        <dbReference type="Proteomes" id="UP000178764"/>
    </source>
</evidence>
<accession>A0A1F5DQJ8</accession>
<sequence length="60" mass="6639">MALAKKDLENIGEVVEIKVSKGIGLLRLEMNQRFDAADTKNEAGNQAILRKIEEIKTNGI</sequence>